<evidence type="ECO:0008006" key="5">
    <source>
        <dbReference type="Google" id="ProtNLM"/>
    </source>
</evidence>
<proteinExistence type="predicted"/>
<reference evidence="2 4" key="1">
    <citation type="journal article" date="2017" name="Genome Biol. Evol.">
        <title>Comparative Genomic Analysis Identifies a Campylobacter Clade Deficient in Selenium Metabolism.</title>
        <authorList>
            <person name="Miller W.G."/>
            <person name="Yee E."/>
            <person name="Lopes B.S."/>
            <person name="Chapman M.H."/>
            <person name="Huynh S."/>
            <person name="Bono J.L."/>
            <person name="Parker C.T."/>
            <person name="Strachan N.J.C."/>
            <person name="Forbes K.J."/>
        </authorList>
    </citation>
    <scope>NUCLEOTIDE SEQUENCE [LARGE SCALE GENOMIC DNA]</scope>
    <source>
        <strain evidence="2 4">RM9261</strain>
    </source>
</reference>
<evidence type="ECO:0000256" key="1">
    <source>
        <dbReference type="SAM" id="Coils"/>
    </source>
</evidence>
<keyword evidence="1" id="KW-0175">Coiled coil</keyword>
<dbReference type="Proteomes" id="UP001318120">
    <property type="component" value="Chromosome"/>
</dbReference>
<evidence type="ECO:0000313" key="2">
    <source>
        <dbReference type="EMBL" id="WWC41241.1"/>
    </source>
</evidence>
<feature type="coiled-coil region" evidence="1">
    <location>
        <begin position="232"/>
        <end position="259"/>
    </location>
</feature>
<name>A0ABZ2E689_9BACT</name>
<sequence>MITDLINNVLPQTNKSPLNSQEKVKVKINKNEILKNLKADFEASKRLKSRNDSKINTWRREYNGELYGNEKKNRSKFVYRLIKKQSEWQHAGLVDPFVSTPDIIRAKPVTWEDKEVSPKIEILLNTQFCRQFDRFNFMNKAIKVLDQEGTVVIRTGWEYKEKVIKEQILEEQPNPEFIMLQEQAMAIGANLEQIAPMVEQSKNSLAMLEQQGLSVEQAVASGVIDPQVVAGTQQMMAEAANLEQQLQALQEQLQSIPQTIEVPRIIERLKPVCNRPTAMVCRNEDIFIDPTCQDNMDNCQFVIYRYETDMTTLKRAGVYKNLDKVSHTLRDSEYVSKTRDDEGYDSSFEFSDIARKKVVVHEYWGNYDIDGDGEAEAIVCSWVNDVIIQLRDNPFPDKQPPFIVVPFNSIPFSLYGESNAELLSDTQKIQTAIIRGLIDNMAMSNNGQKGVRNGALDEYNRVKFLNGENFEFNGTPNDFYDGHFNEFPSSTFNMLQMLNAEAESITGVKNFYQGMHSNSLGSTATATTAIMDSAAARRLNIVRNIAENMVKPILRKWLAYDAEFLDEETQYRITNEEFIWLKRDDLGARIDIDLAISTSEDNKATASELSFLLQTIGPSEDPNLRKMIIADICDLYKKPELAKSIREYEPKPDPLAQRLQELQIQMLEAQIENERAKGGRAEIDSRLKEAKTKTELAKAANIESNTDSTDLDYLQKFYGVNEKAKQANALEMEAAKHKFNMDKENLKLLENIAKNKHI</sequence>
<evidence type="ECO:0000313" key="4">
    <source>
        <dbReference type="Proteomes" id="UP001318120"/>
    </source>
</evidence>
<dbReference type="RefSeq" id="WP_086309518.1">
    <property type="nucleotide sequence ID" value="NZ_CP144916.1"/>
</dbReference>
<organism evidence="2 4">
    <name type="scientific">Campylobacter vicugnae</name>
    <dbReference type="NCBI Taxonomy" id="1660076"/>
    <lineage>
        <taxon>Bacteria</taxon>
        <taxon>Pseudomonadati</taxon>
        <taxon>Campylobacterota</taxon>
        <taxon>Epsilonproteobacteria</taxon>
        <taxon>Campylobacterales</taxon>
        <taxon>Campylobacteraceae</taxon>
        <taxon>Campylobacter</taxon>
    </lineage>
</organism>
<reference evidence="2" key="2">
    <citation type="submission" date="2024-02" db="EMBL/GenBank/DDBJ databases">
        <authorList>
            <person name="Miller W.G."/>
            <person name="Yee E."/>
            <person name="Lopes B.S."/>
            <person name="Chapman M.H."/>
            <person name="Huynh S."/>
            <person name="Bono J.L."/>
            <person name="Parker C.T."/>
            <person name="Strachan N.J.C."/>
            <person name="Forbes K.J."/>
        </authorList>
    </citation>
    <scope>NUCLEOTIDE SEQUENCE</scope>
    <source>
        <strain evidence="2">RM9261</strain>
    </source>
</reference>
<dbReference type="EMBL" id="CP144916">
    <property type="protein sequence ID" value="WWC41256.1"/>
    <property type="molecule type" value="Genomic_DNA"/>
</dbReference>
<dbReference type="GeneID" id="93113647"/>
<dbReference type="EMBL" id="CP144916">
    <property type="protein sequence ID" value="WWC41241.1"/>
    <property type="molecule type" value="Genomic_DNA"/>
</dbReference>
<protein>
    <recommendedName>
        <fullName evidence="5">Portal protein</fullName>
    </recommendedName>
</protein>
<evidence type="ECO:0000313" key="3">
    <source>
        <dbReference type="EMBL" id="WWC41256.1"/>
    </source>
</evidence>
<accession>A0ABZ2E689</accession>
<gene>
    <name evidence="2" type="ORF">CVIC9261_05940</name>
    <name evidence="3" type="ORF">CVIC9261_06015</name>
</gene>
<keyword evidence="4" id="KW-1185">Reference proteome</keyword>
<dbReference type="Pfam" id="PF23899">
    <property type="entry name" value="SU10_portal"/>
    <property type="match status" value="1"/>
</dbReference>
<dbReference type="InterPro" id="IPR056909">
    <property type="entry name" value="SU10_portal"/>
</dbReference>